<dbReference type="GO" id="GO:0003779">
    <property type="term" value="F:actin binding"/>
    <property type="evidence" value="ECO:0007669"/>
    <property type="project" value="UniProtKB-KW"/>
</dbReference>
<comment type="subcellular location">
    <subcellularLocation>
        <location evidence="3">Cell membrane</location>
        <topology evidence="3">Peripheral membrane protein</topology>
        <orientation evidence="3">Cytoplasmic side</orientation>
    </subcellularLocation>
    <subcellularLocation>
        <location evidence="2">Cytoplasm</location>
        <location evidence="2">Cytoskeleton</location>
        <location evidence="2">Actin patch</location>
    </subcellularLocation>
    <subcellularLocation>
        <location evidence="1">Endosome membrane</location>
        <topology evidence="1">Peripheral membrane protein</topology>
        <orientation evidence="1">Cytoplasmic side</orientation>
    </subcellularLocation>
</comment>
<dbReference type="GO" id="GO:0000147">
    <property type="term" value="P:actin cortical patch assembly"/>
    <property type="evidence" value="ECO:0007669"/>
    <property type="project" value="EnsemblFungi"/>
</dbReference>
<dbReference type="GO" id="GO:0030479">
    <property type="term" value="C:actin cortical patch"/>
    <property type="evidence" value="ECO:0007669"/>
    <property type="project" value="UniProtKB-SubCell"/>
</dbReference>
<evidence type="ECO:0000256" key="8">
    <source>
        <dbReference type="ARBA" id="ARBA00022490"/>
    </source>
</evidence>
<feature type="compositionally biased region" description="Polar residues" evidence="16">
    <location>
        <begin position="735"/>
        <end position="748"/>
    </location>
</feature>
<evidence type="ECO:0000256" key="7">
    <source>
        <dbReference type="ARBA" id="ARBA00022475"/>
    </source>
</evidence>
<feature type="region of interest" description="Disordered" evidence="16">
    <location>
        <begin position="441"/>
        <end position="530"/>
    </location>
</feature>
<keyword evidence="9" id="KW-0254">Endocytosis</keyword>
<keyword evidence="11" id="KW-0967">Endosome</keyword>
<dbReference type="Gene3D" id="2.30.30.40">
    <property type="entry name" value="SH3 Domains"/>
    <property type="match status" value="3"/>
</dbReference>
<dbReference type="InterPro" id="IPR013761">
    <property type="entry name" value="SAM/pointed_sf"/>
</dbReference>
<feature type="domain" description="SH3" evidence="17">
    <location>
        <begin position="3"/>
        <end position="64"/>
    </location>
</feature>
<feature type="region of interest" description="Disordered" evidence="16">
    <location>
        <begin position="729"/>
        <end position="789"/>
    </location>
</feature>
<evidence type="ECO:0000256" key="14">
    <source>
        <dbReference type="ARBA" id="ARBA00023212"/>
    </source>
</evidence>
<feature type="compositionally biased region" description="Polar residues" evidence="16">
    <location>
        <begin position="441"/>
        <end position="450"/>
    </location>
</feature>
<dbReference type="InterPro" id="IPR036028">
    <property type="entry name" value="SH3-like_dom_sf"/>
</dbReference>
<feature type="compositionally biased region" description="Low complexity" evidence="16">
    <location>
        <begin position="766"/>
        <end position="784"/>
    </location>
</feature>
<evidence type="ECO:0000259" key="17">
    <source>
        <dbReference type="PROSITE" id="PS50002"/>
    </source>
</evidence>
<dbReference type="PANTHER" id="PTHR15735">
    <property type="entry name" value="FCH AND DOUBLE SH3 DOMAINS PROTEIN"/>
    <property type="match status" value="1"/>
</dbReference>
<dbReference type="InterPro" id="IPR001452">
    <property type="entry name" value="SH3_domain"/>
</dbReference>
<dbReference type="InterPro" id="IPR056996">
    <property type="entry name" value="PH_SLA1"/>
</dbReference>
<keyword evidence="19" id="KW-1185">Reference proteome</keyword>
<feature type="compositionally biased region" description="Acidic residues" evidence="16">
    <location>
        <begin position="216"/>
        <end position="226"/>
    </location>
</feature>
<evidence type="ECO:0000256" key="2">
    <source>
        <dbReference type="ARBA" id="ARBA00004134"/>
    </source>
</evidence>
<evidence type="ECO:0000256" key="13">
    <source>
        <dbReference type="ARBA" id="ARBA00023203"/>
    </source>
</evidence>
<keyword evidence="14" id="KW-0206">Cytoskeleton</keyword>
<dbReference type="GO" id="GO:0140224">
    <property type="term" value="C:SLAC complex"/>
    <property type="evidence" value="ECO:0007669"/>
    <property type="project" value="EnsemblFungi"/>
</dbReference>
<protein>
    <recommendedName>
        <fullName evidence="5">Actin cytoskeleton-regulatory complex protein SLA1</fullName>
    </recommendedName>
</protein>
<feature type="compositionally biased region" description="Basic and acidic residues" evidence="16">
    <location>
        <begin position="198"/>
        <end position="215"/>
    </location>
</feature>
<dbReference type="Gene3D" id="2.30.30.700">
    <property type="entry name" value="SLA1 homology domain 1"/>
    <property type="match status" value="1"/>
</dbReference>
<dbReference type="GO" id="GO:1990964">
    <property type="term" value="C:actin cytoskeleton-regulatory complex"/>
    <property type="evidence" value="ECO:0007669"/>
    <property type="project" value="EnsemblFungi"/>
</dbReference>
<feature type="compositionally biased region" description="Polar residues" evidence="16">
    <location>
        <begin position="238"/>
        <end position="247"/>
    </location>
</feature>
<feature type="compositionally biased region" description="Basic and acidic residues" evidence="16">
    <location>
        <begin position="465"/>
        <end position="507"/>
    </location>
</feature>
<evidence type="ECO:0000256" key="12">
    <source>
        <dbReference type="ARBA" id="ARBA00023136"/>
    </source>
</evidence>
<evidence type="ECO:0000256" key="5">
    <source>
        <dbReference type="ARBA" id="ARBA00020357"/>
    </source>
</evidence>
<feature type="region of interest" description="Disordered" evidence="16">
    <location>
        <begin position="1113"/>
        <end position="1158"/>
    </location>
</feature>
<dbReference type="Pfam" id="PF14604">
    <property type="entry name" value="SH3_9"/>
    <property type="match status" value="1"/>
</dbReference>
<name>A0A1E4TNZ6_PACTA</name>
<dbReference type="GO" id="GO:0071555">
    <property type="term" value="P:cell wall organization"/>
    <property type="evidence" value="ECO:0007669"/>
    <property type="project" value="EnsemblFungi"/>
</dbReference>
<dbReference type="PANTHER" id="PTHR15735:SF19">
    <property type="entry name" value="ACTIN CYTOSKELETON-REGULATORY COMPLEX PROTEIN SLA1"/>
    <property type="match status" value="1"/>
</dbReference>
<reference evidence="19" key="1">
    <citation type="submission" date="2016-05" db="EMBL/GenBank/DDBJ databases">
        <title>Comparative genomics of biotechnologically important yeasts.</title>
        <authorList>
            <consortium name="DOE Joint Genome Institute"/>
            <person name="Riley R."/>
            <person name="Haridas S."/>
            <person name="Wolfe K.H."/>
            <person name="Lopes M.R."/>
            <person name="Hittinger C.T."/>
            <person name="Goker M."/>
            <person name="Salamov A."/>
            <person name="Wisecaver J."/>
            <person name="Long T.M."/>
            <person name="Aerts A.L."/>
            <person name="Barry K."/>
            <person name="Choi C."/>
            <person name="Clum A."/>
            <person name="Coughlan A.Y."/>
            <person name="Deshpande S."/>
            <person name="Douglass A.P."/>
            <person name="Hanson S.J."/>
            <person name="Klenk H.-P."/>
            <person name="Labutti K."/>
            <person name="Lapidus A."/>
            <person name="Lindquist E."/>
            <person name="Lipzen A."/>
            <person name="Meier-Kolthoff J.P."/>
            <person name="Ohm R.A."/>
            <person name="Otillar R.P."/>
            <person name="Pangilinan J."/>
            <person name="Peng Y."/>
            <person name="Rokas A."/>
            <person name="Rosa C.A."/>
            <person name="Scheuner C."/>
            <person name="Sibirny A.A."/>
            <person name="Slot J.C."/>
            <person name="Stielow J.B."/>
            <person name="Sun H."/>
            <person name="Kurtzman C.P."/>
            <person name="Blackwell M."/>
            <person name="Grigoriev I.V."/>
            <person name="Jeffries T.W."/>
        </authorList>
    </citation>
    <scope>NUCLEOTIDE SEQUENCE [LARGE SCALE GENOMIC DNA]</scope>
    <source>
        <strain evidence="19">NRRL Y-2460</strain>
    </source>
</reference>
<evidence type="ECO:0000313" key="18">
    <source>
        <dbReference type="EMBL" id="ODV93486.1"/>
    </source>
</evidence>
<evidence type="ECO:0000256" key="10">
    <source>
        <dbReference type="ARBA" id="ARBA00022737"/>
    </source>
</evidence>
<proteinExistence type="inferred from homology"/>
<feature type="domain" description="SH3" evidence="17">
    <location>
        <begin position="65"/>
        <end position="123"/>
    </location>
</feature>
<dbReference type="PROSITE" id="PS50002">
    <property type="entry name" value="SH3"/>
    <property type="match status" value="3"/>
</dbReference>
<dbReference type="CDD" id="cd11775">
    <property type="entry name" value="SH3_Sla1p_3"/>
    <property type="match status" value="1"/>
</dbReference>
<evidence type="ECO:0000256" key="4">
    <source>
        <dbReference type="ARBA" id="ARBA00007948"/>
    </source>
</evidence>
<dbReference type="InterPro" id="IPR007131">
    <property type="entry name" value="SHD1"/>
</dbReference>
<dbReference type="CDD" id="cd11774">
    <property type="entry name" value="SH3_Sla1p_2"/>
    <property type="match status" value="1"/>
</dbReference>
<dbReference type="GO" id="GO:0010008">
    <property type="term" value="C:endosome membrane"/>
    <property type="evidence" value="ECO:0007669"/>
    <property type="project" value="UniProtKB-SubCell"/>
</dbReference>
<feature type="domain" description="SH3" evidence="17">
    <location>
        <begin position="373"/>
        <end position="435"/>
    </location>
</feature>
<dbReference type="OrthoDB" id="26539at2759"/>
<dbReference type="GO" id="GO:0006897">
    <property type="term" value="P:endocytosis"/>
    <property type="evidence" value="ECO:0007669"/>
    <property type="project" value="UniProtKB-KW"/>
</dbReference>
<dbReference type="GO" id="GO:0042802">
    <property type="term" value="F:identical protein binding"/>
    <property type="evidence" value="ECO:0007669"/>
    <property type="project" value="EnsemblFungi"/>
</dbReference>
<dbReference type="Proteomes" id="UP000094236">
    <property type="component" value="Unassembled WGS sequence"/>
</dbReference>
<keyword evidence="8" id="KW-0963">Cytoplasm</keyword>
<keyword evidence="6 15" id="KW-0728">SH3 domain</keyword>
<dbReference type="CDD" id="cd11773">
    <property type="entry name" value="SH3_Sla1p_1"/>
    <property type="match status" value="1"/>
</dbReference>
<dbReference type="GO" id="GO:0140312">
    <property type="term" value="F:cargo adaptor activity"/>
    <property type="evidence" value="ECO:0007669"/>
    <property type="project" value="EnsemblFungi"/>
</dbReference>
<dbReference type="STRING" id="669874.A0A1E4TNZ6"/>
<dbReference type="Pfam" id="PF24081">
    <property type="entry name" value="PH_SLA1"/>
    <property type="match status" value="1"/>
</dbReference>
<evidence type="ECO:0000256" key="6">
    <source>
        <dbReference type="ARBA" id="ARBA00022443"/>
    </source>
</evidence>
<evidence type="ECO:0000256" key="9">
    <source>
        <dbReference type="ARBA" id="ARBA00022583"/>
    </source>
</evidence>
<dbReference type="Pfam" id="PF03983">
    <property type="entry name" value="SHD1"/>
    <property type="match status" value="1"/>
</dbReference>
<dbReference type="SMART" id="SM00326">
    <property type="entry name" value="SH3"/>
    <property type="match status" value="3"/>
</dbReference>
<keyword evidence="7" id="KW-1003">Cell membrane</keyword>
<sequence>MSIFLGVYRALYDYGAQNEEELSIAENDILYLLEKSDVDDWWKVKKSDDSAGLVPKTYIEVCTPINRATALYDYDKQTEEEISFKEGAVFDVYDTSDADWILVGLNNVEFGFVPSNYIELGNGGSAGGSGSAGGMSATPGSAAAAAATASVLQQRQYGSVEEANKILPPPQRQQRDAVAPVPVMSEDEAVPPAKPSRPGRDIQREDNAYQHKYEDEGGEEGEEEEAPPAKPSRPRSSTLQSSATSNDGYYDEPANDLEFSKDDFFTWKVQEIDGRKKIKSTLAIGHSAVYLSPEVSTGETPRRWEIKNLIEVKKEKKHVFFEFKKPVYTNIELHAGTEDAASAIVSVVGDIKGAISMKGLKEIKAASIAPTENGYKTGRIIFDFEAASDDELTVKENDTVYIINDRKSRDWWVVANIETGEEGLIPSNYVEITKSAMPPSNLFSKFSNRIANPHKKKTKKKEKERRKELEEDSRVRAKDRRDKRDREMRDRDEREVIRKQDDKERARREKKSGSSTKEDKSKPNPHRVRTWIDSTGTFKVEAEFLGCVDGKIHLHKTNGVKIAVAAPKLSVEDLEYVERLTGMSLENYKPKAKEQANGKTKISKDDSTGVYPRTITKKSTGREPEYDWFEFFLNCGVDVNNCQRYTLNFNREQMDENILEDITPSLLRTLGLKEGDILRVMKFLDNKFDRKKNEPASQEGTQGGLFSESHGALKTDRGALSSDSQIDLSQLPSIGKNSTEQLQKTNGNGKFEDDAWAVKPAAQTGSQSSLLQPAQQPSRPSSVPTQNLTGSISDLVNLKPIDALNSNNNNNNSTGVQNPVPLKPTAPALQPAKTGADLAAQMNLVPQQTSGTMAAQRTGASMFLSAQPTGFVPIGFIPIQQTGGYLQDQRTGGLVAVRTGGTTIGASSVTGLINPVTTGGFGTVQTTFGTSTNPSLPLQQTGQLPQLTGGAGMMPQTSFGTTSSLPLQQTGFVPQTSFGQMLVQKTGGNMVMPQTSFGNNVNPYPLAQPTGSFPQNNFNNPGPTTTFSSQPTGFIPQNTFTNSALSLPSQPTGFMQQNTFGSNNSYLPNQQTNSLASNSFVGGNMFQQNGFNNQNLQQQQTSINNLSSMFQNTGISSNPTASFGQQPTFNTTFGQGGANPLQAQPTGFGFGNAPSTSFGVQEPLQAQKTGRANLANATPDNPFGF</sequence>
<evidence type="ECO:0000256" key="16">
    <source>
        <dbReference type="SAM" id="MobiDB-lite"/>
    </source>
</evidence>
<feature type="compositionally biased region" description="Basic residues" evidence="16">
    <location>
        <begin position="452"/>
        <end position="464"/>
    </location>
</feature>
<dbReference type="GO" id="GO:0008289">
    <property type="term" value="F:lipid binding"/>
    <property type="evidence" value="ECO:0007669"/>
    <property type="project" value="EnsemblFungi"/>
</dbReference>
<accession>A0A1E4TNZ6</accession>
<keyword evidence="10" id="KW-0677">Repeat</keyword>
<keyword evidence="12" id="KW-0472">Membrane</keyword>
<evidence type="ECO:0000256" key="15">
    <source>
        <dbReference type="PROSITE-ProRule" id="PRU00192"/>
    </source>
</evidence>
<dbReference type="SUPFAM" id="SSF50044">
    <property type="entry name" value="SH3-domain"/>
    <property type="match status" value="3"/>
</dbReference>
<dbReference type="PRINTS" id="PR00452">
    <property type="entry name" value="SH3DOMAIN"/>
</dbReference>
<evidence type="ECO:0000256" key="11">
    <source>
        <dbReference type="ARBA" id="ARBA00022753"/>
    </source>
</evidence>
<dbReference type="Pfam" id="PF00018">
    <property type="entry name" value="SH3_1"/>
    <property type="match status" value="2"/>
</dbReference>
<dbReference type="AlphaFoldDB" id="A0A1E4TNZ6"/>
<evidence type="ECO:0000313" key="19">
    <source>
        <dbReference type="Proteomes" id="UP000094236"/>
    </source>
</evidence>
<dbReference type="FunFam" id="2.30.30.700:FF:000001">
    <property type="entry name" value="Actin cytoskeleton-regulatory complex protein SLA1"/>
    <property type="match status" value="1"/>
</dbReference>
<evidence type="ECO:0000256" key="1">
    <source>
        <dbReference type="ARBA" id="ARBA00004125"/>
    </source>
</evidence>
<dbReference type="GO" id="GO:0005634">
    <property type="term" value="C:nucleus"/>
    <property type="evidence" value="ECO:0007669"/>
    <property type="project" value="EnsemblFungi"/>
</dbReference>
<feature type="compositionally biased region" description="Polar residues" evidence="16">
    <location>
        <begin position="1113"/>
        <end position="1133"/>
    </location>
</feature>
<dbReference type="InterPro" id="IPR035800">
    <property type="entry name" value="Sla1_SH3_1"/>
</dbReference>
<comment type="similarity">
    <text evidence="4">Belongs to the SLA1 family.</text>
</comment>
<dbReference type="EMBL" id="KV454018">
    <property type="protein sequence ID" value="ODV93486.1"/>
    <property type="molecule type" value="Genomic_DNA"/>
</dbReference>
<organism evidence="18 19">
    <name type="scientific">Pachysolen tannophilus NRRL Y-2460</name>
    <dbReference type="NCBI Taxonomy" id="669874"/>
    <lineage>
        <taxon>Eukaryota</taxon>
        <taxon>Fungi</taxon>
        <taxon>Dikarya</taxon>
        <taxon>Ascomycota</taxon>
        <taxon>Saccharomycotina</taxon>
        <taxon>Pichiomycetes</taxon>
        <taxon>Pachysolenaceae</taxon>
        <taxon>Pachysolen</taxon>
    </lineage>
</organism>
<dbReference type="CDD" id="cd09532">
    <property type="entry name" value="SAM_SLA1_fungal"/>
    <property type="match status" value="1"/>
</dbReference>
<dbReference type="FunFam" id="1.10.150.50:FF:000094">
    <property type="entry name" value="Actin cytoskeleton-regulatory complex protein SLA1"/>
    <property type="match status" value="1"/>
</dbReference>
<feature type="region of interest" description="Disordered" evidence="16">
    <location>
        <begin position="162"/>
        <end position="255"/>
    </location>
</feature>
<dbReference type="GO" id="GO:0005886">
    <property type="term" value="C:plasma membrane"/>
    <property type="evidence" value="ECO:0007669"/>
    <property type="project" value="UniProtKB-SubCell"/>
</dbReference>
<dbReference type="InterPro" id="IPR035821">
    <property type="entry name" value="Sla1_SH3_3"/>
</dbReference>
<keyword evidence="13" id="KW-0009">Actin-binding</keyword>
<dbReference type="Gene3D" id="1.10.150.50">
    <property type="entry name" value="Transcription Factor, Ets-1"/>
    <property type="match status" value="1"/>
</dbReference>
<dbReference type="GO" id="GO:0034316">
    <property type="term" value="P:negative regulation of Arp2/3 complex-mediated actin nucleation"/>
    <property type="evidence" value="ECO:0007669"/>
    <property type="project" value="EnsemblFungi"/>
</dbReference>
<gene>
    <name evidence="18" type="ORF">PACTADRAFT_82805</name>
</gene>
<dbReference type="GO" id="GO:0043130">
    <property type="term" value="F:ubiquitin binding"/>
    <property type="evidence" value="ECO:0007669"/>
    <property type="project" value="EnsemblFungi"/>
</dbReference>
<evidence type="ECO:0000256" key="3">
    <source>
        <dbReference type="ARBA" id="ARBA00004413"/>
    </source>
</evidence>